<protein>
    <submittedName>
        <fullName evidence="3">Glycosyltransferase family 4 protein</fullName>
    </submittedName>
</protein>
<dbReference type="InterPro" id="IPR050194">
    <property type="entry name" value="Glycosyltransferase_grp1"/>
</dbReference>
<dbReference type="EMBL" id="QXXA01000012">
    <property type="protein sequence ID" value="NBI07440.1"/>
    <property type="molecule type" value="Genomic_DNA"/>
</dbReference>
<dbReference type="Pfam" id="PF00534">
    <property type="entry name" value="Glycos_transf_1"/>
    <property type="match status" value="1"/>
</dbReference>
<evidence type="ECO:0000313" key="3">
    <source>
        <dbReference type="EMBL" id="NBI07440.1"/>
    </source>
</evidence>
<dbReference type="InterPro" id="IPR001296">
    <property type="entry name" value="Glyco_trans_1"/>
</dbReference>
<organism evidence="3 4">
    <name type="scientific">Senegalia massiliensis</name>
    <dbReference type="NCBI Taxonomy" id="1720316"/>
    <lineage>
        <taxon>Bacteria</taxon>
        <taxon>Bacillati</taxon>
        <taxon>Bacillota</taxon>
        <taxon>Clostridia</taxon>
        <taxon>Eubacteriales</taxon>
        <taxon>Clostridiaceae</taxon>
        <taxon>Senegalia</taxon>
    </lineage>
</organism>
<dbReference type="PANTHER" id="PTHR45947">
    <property type="entry name" value="SULFOQUINOVOSYL TRANSFERASE SQD2"/>
    <property type="match status" value="1"/>
</dbReference>
<dbReference type="Gene3D" id="3.40.50.2000">
    <property type="entry name" value="Glycogen Phosphorylase B"/>
    <property type="match status" value="2"/>
</dbReference>
<feature type="domain" description="Glycosyltransferase subfamily 4-like N-terminal" evidence="2">
    <location>
        <begin position="17"/>
        <end position="200"/>
    </location>
</feature>
<dbReference type="Pfam" id="PF13439">
    <property type="entry name" value="Glyco_transf_4"/>
    <property type="match status" value="1"/>
</dbReference>
<comment type="caution">
    <text evidence="3">The sequence shown here is derived from an EMBL/GenBank/DDBJ whole genome shotgun (WGS) entry which is preliminary data.</text>
</comment>
<evidence type="ECO:0000259" key="1">
    <source>
        <dbReference type="Pfam" id="PF00534"/>
    </source>
</evidence>
<dbReference type="InterPro" id="IPR028098">
    <property type="entry name" value="Glyco_trans_4-like_N"/>
</dbReference>
<sequence>MEYMKILLINHFPLEGSGSGVYTRNLAIELTKRGNEVRVIFPENEKPREEIFEQRPIYFKGVNSTDWDLDYDFPCFTSHPRSMNTYYDLNNEQMKDYIDVFLKRVKEEVDDFNPDIIHAQHLWIAPFAASKTKVPYIVTAHGTDLKGFKKDSRYHKYALEGARNASKIITISKQVDSEVKSLYGVNDEDTEIVMNGYDEELFKPMDLDKKKILKNFGVNTSPDYIVSFAGKLTHFKGVDVLVKAAKTYNNSIEGKTVVTLIAGNGELYSELVELKDRLSINNLFFLGHVSQKKLVDLYNIADVSTVPSRVEPFGLVAIEALGCGTPVVVTNQGGLVDFINDDVGTLVDVDDDMKLASAIRNELTRNDKEERSKRCYKYAKKNFSWKNTLDNLEKIYGGVKK</sequence>
<dbReference type="SUPFAM" id="SSF53756">
    <property type="entry name" value="UDP-Glycosyltransferase/glycogen phosphorylase"/>
    <property type="match status" value="1"/>
</dbReference>
<feature type="domain" description="Glycosyl transferase family 1" evidence="1">
    <location>
        <begin position="221"/>
        <end position="381"/>
    </location>
</feature>
<proteinExistence type="predicted"/>
<dbReference type="PANTHER" id="PTHR45947:SF3">
    <property type="entry name" value="SULFOQUINOVOSYL TRANSFERASE SQD2"/>
    <property type="match status" value="1"/>
</dbReference>
<accession>A0A845QZ49</accession>
<name>A0A845QZ49_9CLOT</name>
<gene>
    <name evidence="3" type="ORF">D3Z33_11320</name>
</gene>
<evidence type="ECO:0000259" key="2">
    <source>
        <dbReference type="Pfam" id="PF13439"/>
    </source>
</evidence>
<dbReference type="GO" id="GO:0016757">
    <property type="term" value="F:glycosyltransferase activity"/>
    <property type="evidence" value="ECO:0007669"/>
    <property type="project" value="InterPro"/>
</dbReference>
<evidence type="ECO:0000313" key="4">
    <source>
        <dbReference type="Proteomes" id="UP000467132"/>
    </source>
</evidence>
<dbReference type="Proteomes" id="UP000467132">
    <property type="component" value="Unassembled WGS sequence"/>
</dbReference>
<reference evidence="3 4" key="1">
    <citation type="submission" date="2018-08" db="EMBL/GenBank/DDBJ databases">
        <title>Murine metabolic-syndrome-specific gut microbial biobank.</title>
        <authorList>
            <person name="Liu C."/>
        </authorList>
    </citation>
    <scope>NUCLEOTIDE SEQUENCE [LARGE SCALE GENOMIC DNA]</scope>
    <source>
        <strain evidence="3 4">583</strain>
    </source>
</reference>
<keyword evidence="4" id="KW-1185">Reference proteome</keyword>
<keyword evidence="3" id="KW-0808">Transferase</keyword>
<dbReference type="AlphaFoldDB" id="A0A845QZ49"/>
<dbReference type="CDD" id="cd03801">
    <property type="entry name" value="GT4_PimA-like"/>
    <property type="match status" value="1"/>
</dbReference>